<sequence length="40" mass="4962">MALRSGSGEMVEEEEELMAVEVDLVRWLRRRRSLWRRWRS</sequence>
<evidence type="ECO:0000313" key="1">
    <source>
        <dbReference type="EMBL" id="CDY12223.1"/>
    </source>
</evidence>
<protein>
    <submittedName>
        <fullName evidence="1">BnaC04g12530D protein</fullName>
    </submittedName>
</protein>
<dbReference type="AlphaFoldDB" id="A0A078FJC8"/>
<reference evidence="1 2" key="1">
    <citation type="journal article" date="2014" name="Science">
        <title>Plant genetics. Early allopolyploid evolution in the post-Neolithic Brassica napus oilseed genome.</title>
        <authorList>
            <person name="Chalhoub B."/>
            <person name="Denoeud F."/>
            <person name="Liu S."/>
            <person name="Parkin I.A."/>
            <person name="Tang H."/>
            <person name="Wang X."/>
            <person name="Chiquet J."/>
            <person name="Belcram H."/>
            <person name="Tong C."/>
            <person name="Samans B."/>
            <person name="Correa M."/>
            <person name="Da Silva C."/>
            <person name="Just J."/>
            <person name="Falentin C."/>
            <person name="Koh C.S."/>
            <person name="Le Clainche I."/>
            <person name="Bernard M."/>
            <person name="Bento P."/>
            <person name="Noel B."/>
            <person name="Labadie K."/>
            <person name="Alberti A."/>
            <person name="Charles M."/>
            <person name="Arnaud D."/>
            <person name="Guo H."/>
            <person name="Daviaud C."/>
            <person name="Alamery S."/>
            <person name="Jabbari K."/>
            <person name="Zhao M."/>
            <person name="Edger P.P."/>
            <person name="Chelaifa H."/>
            <person name="Tack D."/>
            <person name="Lassalle G."/>
            <person name="Mestiri I."/>
            <person name="Schnel N."/>
            <person name="Le Paslier M.C."/>
            <person name="Fan G."/>
            <person name="Renault V."/>
            <person name="Bayer P.E."/>
            <person name="Golicz A.A."/>
            <person name="Manoli S."/>
            <person name="Lee T.H."/>
            <person name="Thi V.H."/>
            <person name="Chalabi S."/>
            <person name="Hu Q."/>
            <person name="Fan C."/>
            <person name="Tollenaere R."/>
            <person name="Lu Y."/>
            <person name="Battail C."/>
            <person name="Shen J."/>
            <person name="Sidebottom C.H."/>
            <person name="Wang X."/>
            <person name="Canaguier A."/>
            <person name="Chauveau A."/>
            <person name="Berard A."/>
            <person name="Deniot G."/>
            <person name="Guan M."/>
            <person name="Liu Z."/>
            <person name="Sun F."/>
            <person name="Lim Y.P."/>
            <person name="Lyons E."/>
            <person name="Town C.D."/>
            <person name="Bancroft I."/>
            <person name="Wang X."/>
            <person name="Meng J."/>
            <person name="Ma J."/>
            <person name="Pires J.C."/>
            <person name="King G.J."/>
            <person name="Brunel D."/>
            <person name="Delourme R."/>
            <person name="Renard M."/>
            <person name="Aury J.M."/>
            <person name="Adams K.L."/>
            <person name="Batley J."/>
            <person name="Snowdon R.J."/>
            <person name="Tost J."/>
            <person name="Edwards D."/>
            <person name="Zhou Y."/>
            <person name="Hua W."/>
            <person name="Sharpe A.G."/>
            <person name="Paterson A.H."/>
            <person name="Guan C."/>
            <person name="Wincker P."/>
        </authorList>
    </citation>
    <scope>NUCLEOTIDE SEQUENCE [LARGE SCALE GENOMIC DNA]</scope>
    <source>
        <strain evidence="2">cv. Darmor-bzh</strain>
    </source>
</reference>
<name>A0A078FJC8_BRANA</name>
<dbReference type="Gramene" id="CDY12223">
    <property type="protein sequence ID" value="CDY12223"/>
    <property type="gene ID" value="GSBRNA2T00061250001"/>
</dbReference>
<dbReference type="PaxDb" id="3708-A0A078FJC8"/>
<evidence type="ECO:0000313" key="2">
    <source>
        <dbReference type="Proteomes" id="UP000028999"/>
    </source>
</evidence>
<keyword evidence="2" id="KW-1185">Reference proteome</keyword>
<dbReference type="Proteomes" id="UP000028999">
    <property type="component" value="Unassembled WGS sequence"/>
</dbReference>
<dbReference type="EMBL" id="LK032018">
    <property type="protein sequence ID" value="CDY12223.1"/>
    <property type="molecule type" value="Genomic_DNA"/>
</dbReference>
<accession>A0A078FJC8</accession>
<proteinExistence type="predicted"/>
<gene>
    <name evidence="1" type="primary">BnaC04g12530D</name>
    <name evidence="1" type="ORF">GSBRNA2T00061250001</name>
</gene>
<organism evidence="1 2">
    <name type="scientific">Brassica napus</name>
    <name type="common">Rape</name>
    <dbReference type="NCBI Taxonomy" id="3708"/>
    <lineage>
        <taxon>Eukaryota</taxon>
        <taxon>Viridiplantae</taxon>
        <taxon>Streptophyta</taxon>
        <taxon>Embryophyta</taxon>
        <taxon>Tracheophyta</taxon>
        <taxon>Spermatophyta</taxon>
        <taxon>Magnoliopsida</taxon>
        <taxon>eudicotyledons</taxon>
        <taxon>Gunneridae</taxon>
        <taxon>Pentapetalae</taxon>
        <taxon>rosids</taxon>
        <taxon>malvids</taxon>
        <taxon>Brassicales</taxon>
        <taxon>Brassicaceae</taxon>
        <taxon>Brassiceae</taxon>
        <taxon>Brassica</taxon>
    </lineage>
</organism>